<dbReference type="Proteomes" id="UP000003009">
    <property type="component" value="Unassembled WGS sequence"/>
</dbReference>
<dbReference type="STRING" id="629741.GCWU000324_01321"/>
<name>C4GGQ2_9NEIS</name>
<sequence length="69" mass="8137">MARKRIKKQQKAEGDFRLPLTNIYVKMRLRFARGSLKRLKRYADDGVWCFQAAFNASQTITLIPHTPQR</sequence>
<dbReference type="HOGENOM" id="CLU_2770398_0_0_4"/>
<evidence type="ECO:0000313" key="2">
    <source>
        <dbReference type="Proteomes" id="UP000003009"/>
    </source>
</evidence>
<proteinExistence type="predicted"/>
<keyword evidence="2" id="KW-1185">Reference proteome</keyword>
<accession>C4GGQ2</accession>
<evidence type="ECO:0000313" key="1">
    <source>
        <dbReference type="EMBL" id="EEP69407.1"/>
    </source>
</evidence>
<protein>
    <submittedName>
        <fullName evidence="1">Uncharacterized protein</fullName>
    </submittedName>
</protein>
<comment type="caution">
    <text evidence="1">The sequence shown here is derived from an EMBL/GenBank/DDBJ whole genome shotgun (WGS) entry which is preliminary data.</text>
</comment>
<gene>
    <name evidence="1" type="ORF">GCWU000324_01321</name>
</gene>
<dbReference type="EMBL" id="ACJW02000002">
    <property type="protein sequence ID" value="EEP69407.1"/>
    <property type="molecule type" value="Genomic_DNA"/>
</dbReference>
<organism evidence="1 2">
    <name type="scientific">Kingella oralis ATCC 51147</name>
    <dbReference type="NCBI Taxonomy" id="629741"/>
    <lineage>
        <taxon>Bacteria</taxon>
        <taxon>Pseudomonadati</taxon>
        <taxon>Pseudomonadota</taxon>
        <taxon>Betaproteobacteria</taxon>
        <taxon>Neisseriales</taxon>
        <taxon>Neisseriaceae</taxon>
        <taxon>Kingella</taxon>
    </lineage>
</organism>
<reference evidence="1" key="1">
    <citation type="submission" date="2009-04" db="EMBL/GenBank/DDBJ databases">
        <authorList>
            <person name="Weinstock G."/>
            <person name="Sodergren E."/>
            <person name="Clifton S."/>
            <person name="Fulton L."/>
            <person name="Fulton B."/>
            <person name="Courtney L."/>
            <person name="Fronick C."/>
            <person name="Harrison M."/>
            <person name="Strong C."/>
            <person name="Farmer C."/>
            <person name="Delahaunty K."/>
            <person name="Markovic C."/>
            <person name="Hall O."/>
            <person name="Minx P."/>
            <person name="Tomlinson C."/>
            <person name="Mitreva M."/>
            <person name="Nelson J."/>
            <person name="Hou S."/>
            <person name="Wollam A."/>
            <person name="Pepin K.H."/>
            <person name="Johnson M."/>
            <person name="Bhonagiri V."/>
            <person name="Nash W.E."/>
            <person name="Warren W."/>
            <person name="Chinwalla A."/>
            <person name="Mardis E.R."/>
            <person name="Wilson R.K."/>
        </authorList>
    </citation>
    <scope>NUCLEOTIDE SEQUENCE [LARGE SCALE GENOMIC DNA]</scope>
    <source>
        <strain evidence="1">ATCC 51147</strain>
    </source>
</reference>
<dbReference type="AlphaFoldDB" id="C4GGQ2"/>